<dbReference type="AlphaFoldDB" id="A0A0C1R5Z9"/>
<keyword evidence="2" id="KW-0805">Transcription regulation</keyword>
<name>A0A0C1R5Z9_9CYAN</name>
<evidence type="ECO:0000313" key="6">
    <source>
        <dbReference type="EMBL" id="KAF3888097.1"/>
    </source>
</evidence>
<dbReference type="InterPro" id="IPR005119">
    <property type="entry name" value="LysR_subst-bd"/>
</dbReference>
<evidence type="ECO:0000313" key="7">
    <source>
        <dbReference type="EMBL" id="KIE12969.1"/>
    </source>
</evidence>
<evidence type="ECO:0000256" key="3">
    <source>
        <dbReference type="ARBA" id="ARBA00023125"/>
    </source>
</evidence>
<accession>A0A0C1R5Z9</accession>
<dbReference type="EMBL" id="JHEG04000001">
    <property type="protein sequence ID" value="KAF3888097.1"/>
    <property type="molecule type" value="Genomic_DNA"/>
</dbReference>
<protein>
    <submittedName>
        <fullName evidence="6">LysR family transcriptional regulator</fullName>
    </submittedName>
</protein>
<comment type="caution">
    <text evidence="7">The sequence shown here is derived from an EMBL/GenBank/DDBJ whole genome shotgun (WGS) entry which is preliminary data.</text>
</comment>
<dbReference type="PANTHER" id="PTHR30126">
    <property type="entry name" value="HTH-TYPE TRANSCRIPTIONAL REGULATOR"/>
    <property type="match status" value="1"/>
</dbReference>
<evidence type="ECO:0000259" key="5">
    <source>
        <dbReference type="PROSITE" id="PS50931"/>
    </source>
</evidence>
<evidence type="ECO:0000256" key="2">
    <source>
        <dbReference type="ARBA" id="ARBA00023015"/>
    </source>
</evidence>
<dbReference type="Pfam" id="PF03466">
    <property type="entry name" value="LysR_substrate"/>
    <property type="match status" value="1"/>
</dbReference>
<dbReference type="PROSITE" id="PS50931">
    <property type="entry name" value="HTH_LYSR"/>
    <property type="match status" value="1"/>
</dbReference>
<organism evidence="7">
    <name type="scientific">Tolypothrix bouteillei VB521301</name>
    <dbReference type="NCBI Taxonomy" id="1479485"/>
    <lineage>
        <taxon>Bacteria</taxon>
        <taxon>Bacillati</taxon>
        <taxon>Cyanobacteriota</taxon>
        <taxon>Cyanophyceae</taxon>
        <taxon>Nostocales</taxon>
        <taxon>Tolypothrichaceae</taxon>
        <taxon>Tolypothrix</taxon>
    </lineage>
</organism>
<dbReference type="CDD" id="cd05466">
    <property type="entry name" value="PBP2_LTTR_substrate"/>
    <property type="match status" value="1"/>
</dbReference>
<dbReference type="GO" id="GO:0003700">
    <property type="term" value="F:DNA-binding transcription factor activity"/>
    <property type="evidence" value="ECO:0007669"/>
    <property type="project" value="InterPro"/>
</dbReference>
<proteinExistence type="inferred from homology"/>
<evidence type="ECO:0000256" key="1">
    <source>
        <dbReference type="ARBA" id="ARBA00009437"/>
    </source>
</evidence>
<dbReference type="PRINTS" id="PR00039">
    <property type="entry name" value="HTHLYSR"/>
</dbReference>
<gene>
    <name evidence="7" type="ORF">DA73_0205840</name>
    <name evidence="6" type="ORF">DA73_0400023340</name>
</gene>
<reference evidence="6" key="2">
    <citation type="submission" date="2019-11" db="EMBL/GenBank/DDBJ databases">
        <title>Improved Assembly of Tolypothrix boutellei genome.</title>
        <authorList>
            <person name="Sarangi A.N."/>
            <person name="Mukherjee M."/>
            <person name="Ghosh S."/>
            <person name="Singh D."/>
            <person name="Das A."/>
            <person name="Kant S."/>
            <person name="Prusty A."/>
            <person name="Tripathy S."/>
        </authorList>
    </citation>
    <scope>NUCLEOTIDE SEQUENCE</scope>
    <source>
        <strain evidence="6">VB521301</strain>
    </source>
</reference>
<dbReference type="FunFam" id="1.10.10.10:FF:000001">
    <property type="entry name" value="LysR family transcriptional regulator"/>
    <property type="match status" value="1"/>
</dbReference>
<dbReference type="Pfam" id="PF00126">
    <property type="entry name" value="HTH_1"/>
    <property type="match status" value="1"/>
</dbReference>
<evidence type="ECO:0000256" key="4">
    <source>
        <dbReference type="ARBA" id="ARBA00023163"/>
    </source>
</evidence>
<dbReference type="SUPFAM" id="SSF53850">
    <property type="entry name" value="Periplasmic binding protein-like II"/>
    <property type="match status" value="1"/>
</dbReference>
<dbReference type="OrthoDB" id="9786526at2"/>
<dbReference type="Gene3D" id="1.10.10.10">
    <property type="entry name" value="Winged helix-like DNA-binding domain superfamily/Winged helix DNA-binding domain"/>
    <property type="match status" value="1"/>
</dbReference>
<dbReference type="InterPro" id="IPR000847">
    <property type="entry name" value="LysR_HTH_N"/>
</dbReference>
<dbReference type="EMBL" id="JHEG02000019">
    <property type="protein sequence ID" value="KIE12969.1"/>
    <property type="molecule type" value="Genomic_DNA"/>
</dbReference>
<keyword evidence="3" id="KW-0238">DNA-binding</keyword>
<dbReference type="PANTHER" id="PTHR30126:SF39">
    <property type="entry name" value="HTH-TYPE TRANSCRIPTIONAL REGULATOR CYSL"/>
    <property type="match status" value="1"/>
</dbReference>
<dbReference type="Proteomes" id="UP000029738">
    <property type="component" value="Unassembled WGS sequence"/>
</dbReference>
<comment type="similarity">
    <text evidence="1">Belongs to the LysR transcriptional regulatory family.</text>
</comment>
<dbReference type="GO" id="GO:0000976">
    <property type="term" value="F:transcription cis-regulatory region binding"/>
    <property type="evidence" value="ECO:0007669"/>
    <property type="project" value="TreeGrafter"/>
</dbReference>
<reference evidence="7" key="1">
    <citation type="journal article" date="2015" name="Genome Announc.">
        <title>Draft Genome Sequence of Tolypothrix boutellei Strain VB521301.</title>
        <authorList>
            <person name="Chandrababunaidu M.M."/>
            <person name="Singh D."/>
            <person name="Sen D."/>
            <person name="Bhan S."/>
            <person name="Das S."/>
            <person name="Gupta A."/>
            <person name="Adhikary S.P."/>
            <person name="Tripathy S."/>
        </authorList>
    </citation>
    <scope>NUCLEOTIDE SEQUENCE</scope>
    <source>
        <strain evidence="7">VB521301</strain>
    </source>
</reference>
<keyword evidence="8" id="KW-1185">Reference proteome</keyword>
<dbReference type="Gene3D" id="3.40.190.10">
    <property type="entry name" value="Periplasmic binding protein-like II"/>
    <property type="match status" value="2"/>
</dbReference>
<dbReference type="STRING" id="1479485.DA73_0205840"/>
<feature type="domain" description="HTH lysR-type" evidence="5">
    <location>
        <begin position="2"/>
        <end position="59"/>
    </location>
</feature>
<dbReference type="RefSeq" id="WP_038080362.1">
    <property type="nucleotide sequence ID" value="NZ_JHEG04000001.1"/>
</dbReference>
<dbReference type="SUPFAM" id="SSF46785">
    <property type="entry name" value="Winged helix' DNA-binding domain"/>
    <property type="match status" value="1"/>
</dbReference>
<dbReference type="InterPro" id="IPR036390">
    <property type="entry name" value="WH_DNA-bd_sf"/>
</dbReference>
<keyword evidence="4" id="KW-0804">Transcription</keyword>
<evidence type="ECO:0000313" key="8">
    <source>
        <dbReference type="Proteomes" id="UP000029738"/>
    </source>
</evidence>
<sequence length="299" mass="33934">MVNLEWYRSFIEVYRVGTVSGAAQVLHLTQPAVSQHIAALESTLGTQLFQRVPRRMLPTDAGKRLYTQTVAAIETLESIPTKSAMADAPLLIRLGTPPEFFSEYILKCLSLSDTTLFSIRFGLTQELIEQLLEKNLDCVIATQKIPKSELEYQLLVEESFWLVGPPTAIVPVSQDVLQADLTLLEQWLSQQPWIAYSEDLPIIRRFWRVVFGRRLNVNPQFAIPDLRSIRSAISLGLGYSVLPDYLCKEWIAENRLTLVLKPAKAVTNHIWLAYRKSERQSQQTAMLLNLLESASNIYS</sequence>
<dbReference type="InterPro" id="IPR036388">
    <property type="entry name" value="WH-like_DNA-bd_sf"/>
</dbReference>